<feature type="domain" description="AAA+ ATPase" evidence="17">
    <location>
        <begin position="416"/>
        <end position="577"/>
    </location>
</feature>
<dbReference type="GO" id="GO:0006310">
    <property type="term" value="P:DNA recombination"/>
    <property type="evidence" value="ECO:0007669"/>
    <property type="project" value="UniProtKB-UniRule"/>
</dbReference>
<comment type="function">
    <text evidence="15">DNA-dependent ATPase and 5'-3' DNA helicase required for the maintenance of both mitochondrial and nuclear genome stability.</text>
</comment>
<dbReference type="FunFam" id="3.40.50.300:FF:001226">
    <property type="entry name" value="ATP-dependent DNA helicase PIF1"/>
    <property type="match status" value="1"/>
</dbReference>
<organism evidence="18 19">
    <name type="scientific">Coleophoma crateriformis</name>
    <dbReference type="NCBI Taxonomy" id="565419"/>
    <lineage>
        <taxon>Eukaryota</taxon>
        <taxon>Fungi</taxon>
        <taxon>Dikarya</taxon>
        <taxon>Ascomycota</taxon>
        <taxon>Pezizomycotina</taxon>
        <taxon>Leotiomycetes</taxon>
        <taxon>Helotiales</taxon>
        <taxon>Dermateaceae</taxon>
        <taxon>Coleophoma</taxon>
    </lineage>
</organism>
<feature type="compositionally biased region" description="Low complexity" evidence="16">
    <location>
        <begin position="248"/>
        <end position="260"/>
    </location>
</feature>
<dbReference type="GO" id="GO:0005524">
    <property type="term" value="F:ATP binding"/>
    <property type="evidence" value="ECO:0007669"/>
    <property type="project" value="UniProtKB-UniRule"/>
</dbReference>
<keyword evidence="6 15" id="KW-0347">Helicase</keyword>
<evidence type="ECO:0000256" key="3">
    <source>
        <dbReference type="ARBA" id="ARBA00022741"/>
    </source>
</evidence>
<dbReference type="GO" id="GO:0016887">
    <property type="term" value="F:ATP hydrolysis activity"/>
    <property type="evidence" value="ECO:0007669"/>
    <property type="project" value="RHEA"/>
</dbReference>
<evidence type="ECO:0000256" key="9">
    <source>
        <dbReference type="ARBA" id="ARBA00023128"/>
    </source>
</evidence>
<keyword evidence="19" id="KW-1185">Reference proteome</keyword>
<evidence type="ECO:0000256" key="1">
    <source>
        <dbReference type="ARBA" id="ARBA00001946"/>
    </source>
</evidence>
<keyword evidence="7 15" id="KW-0067">ATP-binding</keyword>
<keyword evidence="12 15" id="KW-0413">Isomerase</keyword>
<feature type="region of interest" description="Disordered" evidence="16">
    <location>
        <begin position="880"/>
        <end position="921"/>
    </location>
</feature>
<proteinExistence type="inferred from homology"/>
<evidence type="ECO:0000259" key="17">
    <source>
        <dbReference type="SMART" id="SM00382"/>
    </source>
</evidence>
<evidence type="ECO:0000256" key="15">
    <source>
        <dbReference type="HAMAP-Rule" id="MF_03176"/>
    </source>
</evidence>
<sequence>MLTGLSQLLAPSPAFRGLLAGSRKARLPSRSSATRGLDDRLLNSFYSTIADAMLGRAVSQAGQQEPPTKNAALAKQLFPSSSPAQNGNIQDQFKKARQSQSIGGYTGMVNAAKPATVFRGKSANERPQFQRVGSAASSLCSIFSKEDSFRPTPDTIASAAMCTSTAPSPSIAQNEFVDFDLDDFEDDSDLKLDEDYELPTFKPSVQETAAPFAAPSKPEISSFAYKPLVDKDTARTPKSVLPAPPPTASSAQTWPTSSPSHFRTPPGAALRRQRDAALHDDMVDLTQDDDINPRPVKRRTLPWAQKKAEEVEISALNDYEKERFPARAISGSLQSKNRTAGSNELATPTSKEKLMPWNTTPSAIKEQQRAFKERQLRAKKARELASEAATSHHTKKAAPVSLSDEQARVLDLVVNSGKSVFFTGSAGTGKSVLMRTIIERLRKKYMREPDRVAVTASTGLAACNIGGVTLHSFGGIGLGKEDISTLVKKIKKNQKAKNRWLRTKILIVDEISMVDGDLFDKLEGIARMLRNNGRPFGGIQLVITGDFFQLPPVPDSDKKERGVKFAFEAGTWNTAIHHTIGLTQVFRQKDPEFANMLNEMRLGKISQETIRAFQKLSRPVEYHDSLGATELFPTRNEVENSNAFKMRALHGRSYTYEAQDSGTFQGDMRDKLLSNMMAPKTIELKKGAQVMLIKNLDDQLVNGSLGKVVAFMSDKTFEIYNNYPDIIDDQIPDEDLDDDARQARIRLNGLKKEKEVHFPLVRFAMADGTTRDLLVQNEEWKVELPSGEVQAQRSQLPLILAWALSIHKAQGQTLERVKIDLKKIFEKGQAYVALSRATSQAGLEVKNFDKSKVMAHPRVGEFYKSLYSVNKALEHPTVVAATAPKKPKSSTNMKEEPSLSMAEPQGFDFDDDEEEAMAAYG</sequence>
<feature type="region of interest" description="Disordered" evidence="16">
    <location>
        <begin position="381"/>
        <end position="400"/>
    </location>
</feature>
<dbReference type="InterPro" id="IPR027417">
    <property type="entry name" value="P-loop_NTPase"/>
</dbReference>
<evidence type="ECO:0000256" key="4">
    <source>
        <dbReference type="ARBA" id="ARBA00022763"/>
    </source>
</evidence>
<dbReference type="PANTHER" id="PTHR47642:SF5">
    <property type="entry name" value="ATP-DEPENDENT DNA HELICASE"/>
    <property type="match status" value="1"/>
</dbReference>
<comment type="caution">
    <text evidence="18">The sequence shown here is derived from an EMBL/GenBank/DDBJ whole genome shotgun (WGS) entry which is preliminary data.</text>
</comment>
<dbReference type="GO" id="GO:0003697">
    <property type="term" value="F:single-stranded DNA binding"/>
    <property type="evidence" value="ECO:0007669"/>
    <property type="project" value="UniProtKB-ARBA"/>
</dbReference>
<evidence type="ECO:0000256" key="8">
    <source>
        <dbReference type="ARBA" id="ARBA00023125"/>
    </source>
</evidence>
<comment type="subcellular location">
    <subcellularLocation>
        <location evidence="2">Nucleus</location>
        <location evidence="2">Nucleolus</location>
    </subcellularLocation>
    <subcellularLocation>
        <location evidence="15">Nucleus</location>
    </subcellularLocation>
    <subcellularLocation>
        <location evidence="15">Mitochondrion</location>
    </subcellularLocation>
</comment>
<name>A0A3D8T9P5_9HELO</name>
<dbReference type="PANTHER" id="PTHR47642">
    <property type="entry name" value="ATP-DEPENDENT DNA HELICASE"/>
    <property type="match status" value="1"/>
</dbReference>
<keyword evidence="5 15" id="KW-0378">Hydrolase</keyword>
<evidence type="ECO:0000313" key="18">
    <source>
        <dbReference type="EMBL" id="RDW94738.1"/>
    </source>
</evidence>
<dbReference type="InterPro" id="IPR049163">
    <property type="entry name" value="Pif1-like_2B_dom"/>
</dbReference>
<dbReference type="GO" id="GO:0006281">
    <property type="term" value="P:DNA repair"/>
    <property type="evidence" value="ECO:0007669"/>
    <property type="project" value="UniProtKB-UniRule"/>
</dbReference>
<evidence type="ECO:0000256" key="11">
    <source>
        <dbReference type="ARBA" id="ARBA00023204"/>
    </source>
</evidence>
<dbReference type="SMART" id="SM00382">
    <property type="entry name" value="AAA"/>
    <property type="match status" value="1"/>
</dbReference>
<evidence type="ECO:0000256" key="2">
    <source>
        <dbReference type="ARBA" id="ARBA00004604"/>
    </source>
</evidence>
<comment type="cofactor">
    <cofactor evidence="1 15">
        <name>Mg(2+)</name>
        <dbReference type="ChEBI" id="CHEBI:18420"/>
    </cofactor>
</comment>
<dbReference type="HAMAP" id="MF_03176">
    <property type="entry name" value="PIF1"/>
    <property type="match status" value="1"/>
</dbReference>
<evidence type="ECO:0000256" key="16">
    <source>
        <dbReference type="SAM" id="MobiDB-lite"/>
    </source>
</evidence>
<keyword evidence="13 15" id="KW-0539">Nucleus</keyword>
<keyword evidence="10 15" id="KW-0233">DNA recombination</keyword>
<dbReference type="InterPro" id="IPR048293">
    <property type="entry name" value="PIF1_RRM3_pfh1"/>
</dbReference>
<dbReference type="InterPro" id="IPR003593">
    <property type="entry name" value="AAA+_ATPase"/>
</dbReference>
<comment type="similarity">
    <text evidence="15">Belongs to the helicase family. PIF1 subfamily.</text>
</comment>
<keyword evidence="11 15" id="KW-0234">DNA repair</keyword>
<evidence type="ECO:0000256" key="6">
    <source>
        <dbReference type="ARBA" id="ARBA00022806"/>
    </source>
</evidence>
<gene>
    <name evidence="15" type="primary">PIF1</name>
    <name evidence="18" type="ORF">BP5796_00501</name>
</gene>
<dbReference type="GO" id="GO:0005739">
    <property type="term" value="C:mitochondrion"/>
    <property type="evidence" value="ECO:0007669"/>
    <property type="project" value="UniProtKB-SubCell"/>
</dbReference>
<dbReference type="AlphaFoldDB" id="A0A3D8T9P5"/>
<evidence type="ECO:0000256" key="7">
    <source>
        <dbReference type="ARBA" id="ARBA00022840"/>
    </source>
</evidence>
<dbReference type="Gene3D" id="3.40.50.300">
    <property type="entry name" value="P-loop containing nucleotide triphosphate hydrolases"/>
    <property type="match status" value="2"/>
</dbReference>
<comment type="catalytic activity">
    <reaction evidence="14 15">
        <text>ATP + H2O = ADP + phosphate + H(+)</text>
        <dbReference type="Rhea" id="RHEA:13065"/>
        <dbReference type="ChEBI" id="CHEBI:15377"/>
        <dbReference type="ChEBI" id="CHEBI:15378"/>
        <dbReference type="ChEBI" id="CHEBI:30616"/>
        <dbReference type="ChEBI" id="CHEBI:43474"/>
        <dbReference type="ChEBI" id="CHEBI:456216"/>
        <dbReference type="EC" id="5.6.2.3"/>
    </reaction>
</comment>
<feature type="DNA-binding region" evidence="15">
    <location>
        <begin position="829"/>
        <end position="848"/>
    </location>
</feature>
<feature type="region of interest" description="Disordered" evidence="16">
    <location>
        <begin position="235"/>
        <end position="272"/>
    </location>
</feature>
<evidence type="ECO:0000256" key="13">
    <source>
        <dbReference type="ARBA" id="ARBA00023242"/>
    </source>
</evidence>
<dbReference type="OrthoDB" id="432234at2759"/>
<dbReference type="CDD" id="cd18809">
    <property type="entry name" value="SF1_C_RecD"/>
    <property type="match status" value="1"/>
</dbReference>
<reference evidence="18 19" key="1">
    <citation type="journal article" date="2018" name="IMA Fungus">
        <title>IMA Genome-F 9: Draft genome sequence of Annulohypoxylon stygium, Aspergillus mulundensis, Berkeleyomyces basicola (syn. Thielaviopsis basicola), Ceratocystis smalleyi, two Cercospora beticola strains, Coleophoma cylindrospora, Fusarium fracticaudum, Phialophora cf. hyalina, and Morchella septimelata.</title>
        <authorList>
            <person name="Wingfield B.D."/>
            <person name="Bills G.F."/>
            <person name="Dong Y."/>
            <person name="Huang W."/>
            <person name="Nel W.J."/>
            <person name="Swalarsk-Parry B.S."/>
            <person name="Vaghefi N."/>
            <person name="Wilken P.M."/>
            <person name="An Z."/>
            <person name="de Beer Z.W."/>
            <person name="De Vos L."/>
            <person name="Chen L."/>
            <person name="Duong T.A."/>
            <person name="Gao Y."/>
            <person name="Hammerbacher A."/>
            <person name="Kikkert J.R."/>
            <person name="Li Y."/>
            <person name="Li H."/>
            <person name="Li K."/>
            <person name="Li Q."/>
            <person name="Liu X."/>
            <person name="Ma X."/>
            <person name="Naidoo K."/>
            <person name="Pethybridge S.J."/>
            <person name="Sun J."/>
            <person name="Steenkamp E.T."/>
            <person name="van der Nest M.A."/>
            <person name="van Wyk S."/>
            <person name="Wingfield M.J."/>
            <person name="Xiong C."/>
            <person name="Yue Q."/>
            <person name="Zhang X."/>
        </authorList>
    </citation>
    <scope>NUCLEOTIDE SEQUENCE [LARGE SCALE GENOMIC DNA]</scope>
    <source>
        <strain evidence="18 19">BP5796</strain>
    </source>
</reference>
<evidence type="ECO:0000313" key="19">
    <source>
        <dbReference type="Proteomes" id="UP000256328"/>
    </source>
</evidence>
<evidence type="ECO:0000256" key="12">
    <source>
        <dbReference type="ARBA" id="ARBA00023235"/>
    </source>
</evidence>
<dbReference type="EMBL" id="PDLN01000001">
    <property type="protein sequence ID" value="RDW94738.1"/>
    <property type="molecule type" value="Genomic_DNA"/>
</dbReference>
<keyword evidence="4 15" id="KW-0227">DNA damage</keyword>
<dbReference type="CDD" id="cd18037">
    <property type="entry name" value="DEXSc_Pif1_like"/>
    <property type="match status" value="1"/>
</dbReference>
<dbReference type="Proteomes" id="UP000256328">
    <property type="component" value="Unassembled WGS sequence"/>
</dbReference>
<evidence type="ECO:0000256" key="14">
    <source>
        <dbReference type="ARBA" id="ARBA00048954"/>
    </source>
</evidence>
<dbReference type="Pfam" id="PF21530">
    <property type="entry name" value="Pif1_2B_dom"/>
    <property type="match status" value="1"/>
</dbReference>
<evidence type="ECO:0000256" key="5">
    <source>
        <dbReference type="ARBA" id="ARBA00022801"/>
    </source>
</evidence>
<dbReference type="GO" id="GO:0000723">
    <property type="term" value="P:telomere maintenance"/>
    <property type="evidence" value="ECO:0007669"/>
    <property type="project" value="InterPro"/>
</dbReference>
<accession>A0A3D8T9P5</accession>
<feature type="compositionally biased region" description="Acidic residues" evidence="16">
    <location>
        <begin position="908"/>
        <end position="921"/>
    </location>
</feature>
<comment type="subunit">
    <text evidence="15">Monomer.</text>
</comment>
<keyword evidence="9 15" id="KW-0496">Mitochondrion</keyword>
<protein>
    <recommendedName>
        <fullName evidence="15">ATP-dependent DNA helicase PIF1</fullName>
        <ecNumber evidence="15">5.6.2.3</ecNumber>
    </recommendedName>
    <alternativeName>
        <fullName evidence="15">DNA 5'-3' helicase PIF1</fullName>
    </alternativeName>
    <alternativeName>
        <fullName evidence="15">DNA repair and recombination helicase PIF1</fullName>
    </alternativeName>
</protein>
<keyword evidence="3 15" id="KW-0547">Nucleotide-binding</keyword>
<dbReference type="InterPro" id="IPR010285">
    <property type="entry name" value="DNA_helicase_pif1-like_DEAD"/>
</dbReference>
<dbReference type="EC" id="5.6.2.3" evidence="15"/>
<dbReference type="GO" id="GO:0043139">
    <property type="term" value="F:5'-3' DNA helicase activity"/>
    <property type="evidence" value="ECO:0007669"/>
    <property type="project" value="UniProtKB-UniRule"/>
</dbReference>
<dbReference type="InterPro" id="IPR051055">
    <property type="entry name" value="PIF1_helicase"/>
</dbReference>
<evidence type="ECO:0000256" key="10">
    <source>
        <dbReference type="ARBA" id="ARBA00023172"/>
    </source>
</evidence>
<dbReference type="Pfam" id="PF05970">
    <property type="entry name" value="PIF1"/>
    <property type="match status" value="1"/>
</dbReference>
<keyword evidence="8 15" id="KW-0238">DNA-binding</keyword>
<dbReference type="GO" id="GO:0005730">
    <property type="term" value="C:nucleolus"/>
    <property type="evidence" value="ECO:0007669"/>
    <property type="project" value="UniProtKB-SubCell"/>
</dbReference>
<dbReference type="SUPFAM" id="SSF52540">
    <property type="entry name" value="P-loop containing nucleoside triphosphate hydrolases"/>
    <property type="match status" value="2"/>
</dbReference>
<feature type="binding site" evidence="15">
    <location>
        <begin position="424"/>
        <end position="431"/>
    </location>
    <ligand>
        <name>ATP</name>
        <dbReference type="ChEBI" id="CHEBI:30616"/>
    </ligand>
</feature>